<organism evidence="13 14">
    <name type="scientific">Echinicola vietnamensis (strain DSM 17526 / LMG 23754 / KMM 6221)</name>
    <dbReference type="NCBI Taxonomy" id="926556"/>
    <lineage>
        <taxon>Bacteria</taxon>
        <taxon>Pseudomonadati</taxon>
        <taxon>Bacteroidota</taxon>
        <taxon>Cytophagia</taxon>
        <taxon>Cytophagales</taxon>
        <taxon>Cyclobacteriaceae</taxon>
        <taxon>Echinicola</taxon>
    </lineage>
</organism>
<dbReference type="OrthoDB" id="9768177at2"/>
<keyword evidence="5 9" id="KW-0798">TonB box</keyword>
<dbReference type="Gene3D" id="2.170.130.10">
    <property type="entry name" value="TonB-dependent receptor, plug domain"/>
    <property type="match status" value="1"/>
</dbReference>
<evidence type="ECO:0000256" key="10">
    <source>
        <dbReference type="SAM" id="Phobius"/>
    </source>
</evidence>
<dbReference type="InterPro" id="IPR000531">
    <property type="entry name" value="Beta-barrel_TonB"/>
</dbReference>
<gene>
    <name evidence="13" type="ordered locus">Echvi_1378</name>
</gene>
<dbReference type="InterPro" id="IPR039426">
    <property type="entry name" value="TonB-dep_rcpt-like"/>
</dbReference>
<dbReference type="eggNOG" id="COG1629">
    <property type="taxonomic scope" value="Bacteria"/>
</dbReference>
<evidence type="ECO:0000256" key="4">
    <source>
        <dbReference type="ARBA" id="ARBA00022692"/>
    </source>
</evidence>
<comment type="subcellular location">
    <subcellularLocation>
        <location evidence="1 8">Cell outer membrane</location>
        <topology evidence="1 8">Multi-pass membrane protein</topology>
    </subcellularLocation>
</comment>
<evidence type="ECO:0000259" key="11">
    <source>
        <dbReference type="Pfam" id="PF00593"/>
    </source>
</evidence>
<dbReference type="GO" id="GO:0009279">
    <property type="term" value="C:cell outer membrane"/>
    <property type="evidence" value="ECO:0007669"/>
    <property type="project" value="UniProtKB-SubCell"/>
</dbReference>
<evidence type="ECO:0000256" key="7">
    <source>
        <dbReference type="ARBA" id="ARBA00023237"/>
    </source>
</evidence>
<feature type="transmembrane region" description="Helical" evidence="10">
    <location>
        <begin position="46"/>
        <end position="64"/>
    </location>
</feature>
<evidence type="ECO:0000313" key="14">
    <source>
        <dbReference type="Proteomes" id="UP000010796"/>
    </source>
</evidence>
<dbReference type="Pfam" id="PF00593">
    <property type="entry name" value="TonB_dep_Rec_b-barrel"/>
    <property type="match status" value="1"/>
</dbReference>
<dbReference type="PROSITE" id="PS52016">
    <property type="entry name" value="TONB_DEPENDENT_REC_3"/>
    <property type="match status" value="1"/>
</dbReference>
<evidence type="ECO:0000313" key="13">
    <source>
        <dbReference type="EMBL" id="AGA77647.1"/>
    </source>
</evidence>
<proteinExistence type="inferred from homology"/>
<keyword evidence="7 8" id="KW-0998">Cell outer membrane</keyword>
<dbReference type="Gene3D" id="2.60.40.1120">
    <property type="entry name" value="Carboxypeptidase-like, regulatory domain"/>
    <property type="match status" value="1"/>
</dbReference>
<dbReference type="SUPFAM" id="SSF56935">
    <property type="entry name" value="Porins"/>
    <property type="match status" value="1"/>
</dbReference>
<keyword evidence="14" id="KW-1185">Reference proteome</keyword>
<evidence type="ECO:0000256" key="8">
    <source>
        <dbReference type="PROSITE-ProRule" id="PRU01360"/>
    </source>
</evidence>
<dbReference type="STRING" id="926556.Echvi_1378"/>
<dbReference type="Pfam" id="PF13715">
    <property type="entry name" value="CarbopepD_reg_2"/>
    <property type="match status" value="1"/>
</dbReference>
<evidence type="ECO:0000256" key="5">
    <source>
        <dbReference type="ARBA" id="ARBA00023077"/>
    </source>
</evidence>
<keyword evidence="2 8" id="KW-0813">Transport</keyword>
<dbReference type="InterPro" id="IPR023997">
    <property type="entry name" value="TonB-dep_OMP_SusC/RagA_CS"/>
</dbReference>
<dbReference type="KEGG" id="evi:Echvi_1378"/>
<reference evidence="14" key="1">
    <citation type="submission" date="2012-02" db="EMBL/GenBank/DDBJ databases">
        <title>The complete genome of Echinicola vietnamensis DSM 17526.</title>
        <authorList>
            <person name="Lucas S."/>
            <person name="Copeland A."/>
            <person name="Lapidus A."/>
            <person name="Glavina del Rio T."/>
            <person name="Dalin E."/>
            <person name="Tice H."/>
            <person name="Bruce D."/>
            <person name="Goodwin L."/>
            <person name="Pitluck S."/>
            <person name="Peters L."/>
            <person name="Ovchinnikova G."/>
            <person name="Teshima H."/>
            <person name="Kyrpides N."/>
            <person name="Mavromatis K."/>
            <person name="Ivanova N."/>
            <person name="Brettin T."/>
            <person name="Detter J.C."/>
            <person name="Han C."/>
            <person name="Larimer F."/>
            <person name="Land M."/>
            <person name="Hauser L."/>
            <person name="Markowitz V."/>
            <person name="Cheng J.-F."/>
            <person name="Hugenholtz P."/>
            <person name="Woyke T."/>
            <person name="Wu D."/>
            <person name="Brambilla E."/>
            <person name="Klenk H.-P."/>
            <person name="Eisen J.A."/>
        </authorList>
    </citation>
    <scope>NUCLEOTIDE SEQUENCE [LARGE SCALE GENOMIC DNA]</scope>
    <source>
        <strain evidence="14">DSM 17526 / LMG 23754 / KMM 6221</strain>
    </source>
</reference>
<dbReference type="AlphaFoldDB" id="L0FWH0"/>
<keyword evidence="4 8" id="KW-0812">Transmembrane</keyword>
<dbReference type="NCBIfam" id="TIGR04057">
    <property type="entry name" value="SusC_RagA_signa"/>
    <property type="match status" value="1"/>
</dbReference>
<dbReference type="EMBL" id="CP003346">
    <property type="protein sequence ID" value="AGA77647.1"/>
    <property type="molecule type" value="Genomic_DNA"/>
</dbReference>
<dbReference type="InterPro" id="IPR037066">
    <property type="entry name" value="Plug_dom_sf"/>
</dbReference>
<sequence>MKKTLLLHVEERGCGSLHSQSTLSYLHQLQSLASPFGRKFMLIMKWSVFIIGMICLTSATLFAGEVKGQSILDIPVTVELKEKPLKQVLDHVSKVSKAAFIYSDDVAAYRMPVSISASNVPLRGVLDQILKDLPFTYISLGGDIVIKSNEDTGKFSKPPSQNDPIESGTVKGVIVDITGAPIAGATIQIKGTHRGASSNEDGIFELENVVEKSILIISMIGFQPREIEITDVSKELFITLQESISEMETFTVSTGYETLPQERLNGSFALLDSSLLNRAVSTDMLSRLNGTVSGLLYSGGTSQIVTHDPNGRNPGIIIRGISTLDNNVSRSPLIIVDNFPYEGDINNINPNDIKSITVLKDAAAASIWGARSGNGVIVITTKKGRQNEKMHLEFNSNFTIQEKPDLWYDPNYLPSKDYIEVEKYLFDQGYFDPYLQNTVYYPVLTPAVELLDKARSGEITTQQAQQSLSDLSKFDIRDSYDRDIYQKSFNQQYYLGIRGGADKMTYAFSVGYDKNKHALKRNGYERVTLNTSNSFSPVQKLTVKLGLNFSTNQTFRNNQMPFGTGISIGGFTHAGIYPYAQFSDSQGRALSVNKDYRRSYKEQMEQRGFKDWQYRPTDELRFADNQTKIYDLLIKTGLEYQVTPFLKAHLLYQAERQKISNYEHFNEDTYYTRNLINRYSLLNSDGSISYQIPENGGILNVGEYDWLSQNIRGQISFDKNFQQSHSISAILGSEIRELTTKGYQRTSYGYEERFGTASMNLDFSTFLSTSPGGFARIPAPDGTVVGRLNRFVSFFSNLGYVYDDRLSFTLSGRNDGTNLFGVNINQKITPLWSAGAGWTLSREDFFQSSWLDYLKLRLTYGYNGNVYYGSAYTTGVYRSSYLTGLPVISNLTPPNPDLQWERIRNINFGIDFETRNGVFSGTIELYQKSGKDLVEPYPLAHNSGFRESMINSASTRTNGVDVTINTKNINRAFQWKTSLLLSGLKDKITSYKQEPTSSSIQNRVLAEGKPLYSIFSYKWAGLDPENGDPQGYLNGMVSKDYQAIINNFHPDSLIFHGSSLPQIYGAIRNDFSFKGLSLSVNLLLKAGYYFRRSSTAINYTDIIDGYANLDYTQRWQNPGDEKITNVPSIVYPSDSRRSTFYNYSESLVEKGDHIRLQDIKLSYNLKTALKEKLPMKSCNVYVYLNNVGIIWKANDLGIDPDQATSTALLHRLPNPLSFSFGVSAGF</sequence>
<dbReference type="PATRIC" id="fig|926556.3.peg.1465"/>
<evidence type="ECO:0000256" key="1">
    <source>
        <dbReference type="ARBA" id="ARBA00004571"/>
    </source>
</evidence>
<dbReference type="NCBIfam" id="TIGR04056">
    <property type="entry name" value="OMP_RagA_SusC"/>
    <property type="match status" value="1"/>
</dbReference>
<keyword evidence="3 8" id="KW-1134">Transmembrane beta strand</keyword>
<dbReference type="SUPFAM" id="SSF49464">
    <property type="entry name" value="Carboxypeptidase regulatory domain-like"/>
    <property type="match status" value="1"/>
</dbReference>
<dbReference type="InterPro" id="IPR012910">
    <property type="entry name" value="Plug_dom"/>
</dbReference>
<dbReference type="InterPro" id="IPR036942">
    <property type="entry name" value="Beta-barrel_TonB_sf"/>
</dbReference>
<evidence type="ECO:0000259" key="12">
    <source>
        <dbReference type="Pfam" id="PF07715"/>
    </source>
</evidence>
<evidence type="ECO:0000256" key="6">
    <source>
        <dbReference type="ARBA" id="ARBA00023136"/>
    </source>
</evidence>
<dbReference type="RefSeq" id="WP_015265211.1">
    <property type="nucleotide sequence ID" value="NC_019904.1"/>
</dbReference>
<name>L0FWH0_ECHVK</name>
<dbReference type="InterPro" id="IPR023996">
    <property type="entry name" value="TonB-dep_OMP_SusC/RagA"/>
</dbReference>
<dbReference type="Proteomes" id="UP000010796">
    <property type="component" value="Chromosome"/>
</dbReference>
<dbReference type="InterPro" id="IPR008969">
    <property type="entry name" value="CarboxyPept-like_regulatory"/>
</dbReference>
<evidence type="ECO:0000256" key="2">
    <source>
        <dbReference type="ARBA" id="ARBA00022448"/>
    </source>
</evidence>
<dbReference type="Pfam" id="PF07715">
    <property type="entry name" value="Plug"/>
    <property type="match status" value="1"/>
</dbReference>
<protein>
    <submittedName>
        <fullName evidence="13">TonB-linked outer membrane protein, SusC/RagA family</fullName>
    </submittedName>
</protein>
<feature type="domain" description="TonB-dependent receptor-like beta-barrel" evidence="11">
    <location>
        <begin position="662"/>
        <end position="1060"/>
    </location>
</feature>
<dbReference type="HOGENOM" id="CLU_004317_0_1_10"/>
<accession>L0FWH0</accession>
<dbReference type="Gene3D" id="2.40.170.20">
    <property type="entry name" value="TonB-dependent receptor, beta-barrel domain"/>
    <property type="match status" value="1"/>
</dbReference>
<keyword evidence="10" id="KW-1133">Transmembrane helix</keyword>
<evidence type="ECO:0000256" key="9">
    <source>
        <dbReference type="RuleBase" id="RU003357"/>
    </source>
</evidence>
<evidence type="ECO:0000256" key="3">
    <source>
        <dbReference type="ARBA" id="ARBA00022452"/>
    </source>
</evidence>
<feature type="domain" description="TonB-dependent receptor plug" evidence="12">
    <location>
        <begin position="301"/>
        <end position="376"/>
    </location>
</feature>
<comment type="similarity">
    <text evidence="8 9">Belongs to the TonB-dependent receptor family.</text>
</comment>
<keyword evidence="6 8" id="KW-0472">Membrane</keyword>